<dbReference type="Pfam" id="PF14306">
    <property type="entry name" value="PUA_2"/>
    <property type="match status" value="1"/>
</dbReference>
<dbReference type="UniPathway" id="UPA00140">
    <property type="reaction ID" value="UER00204"/>
</dbReference>
<comment type="similarity">
    <text evidence="8">Belongs to the sulfate adenylyltransferase family.</text>
</comment>
<keyword evidence="5 8" id="KW-0547">Nucleotide-binding</keyword>
<organism evidence="12 13">
    <name type="scientific">Brettanomyces naardenensis</name>
    <name type="common">Yeast</name>
    <dbReference type="NCBI Taxonomy" id="13370"/>
    <lineage>
        <taxon>Eukaryota</taxon>
        <taxon>Fungi</taxon>
        <taxon>Dikarya</taxon>
        <taxon>Ascomycota</taxon>
        <taxon>Saccharomycotina</taxon>
        <taxon>Pichiomycetes</taxon>
        <taxon>Pichiales</taxon>
        <taxon>Pichiaceae</taxon>
        <taxon>Brettanomyces</taxon>
    </lineage>
</organism>
<feature type="active site" evidence="8">
    <location>
        <position position="197"/>
    </location>
</feature>
<dbReference type="HAMAP" id="MF_03106">
    <property type="entry name" value="Sulf_adenylyltr_euk"/>
    <property type="match status" value="1"/>
</dbReference>
<feature type="binding site" evidence="8">
    <location>
        <begin position="194"/>
        <end position="197"/>
    </location>
    <ligand>
        <name>ATP</name>
        <dbReference type="ChEBI" id="CHEBI:30616"/>
    </ligand>
</feature>
<dbReference type="AlphaFoldDB" id="A0A448YPD5"/>
<comment type="caution">
    <text evidence="8">Lacks conserved residue(s) required for the propagation of feature annotation.</text>
</comment>
<proteinExistence type="inferred from homology"/>
<dbReference type="InterPro" id="IPR025980">
    <property type="entry name" value="ATP-Sase_PUA-like_dom"/>
</dbReference>
<dbReference type="GO" id="GO:0005737">
    <property type="term" value="C:cytoplasm"/>
    <property type="evidence" value="ECO:0007669"/>
    <property type="project" value="UniProtKB-SubCell"/>
</dbReference>
<dbReference type="GO" id="GO:0010134">
    <property type="term" value="P:sulfate assimilation via adenylyl sulfate reduction"/>
    <property type="evidence" value="ECO:0007669"/>
    <property type="project" value="TreeGrafter"/>
</dbReference>
<dbReference type="EC" id="2.7.7.4" evidence="8"/>
<comment type="subcellular location">
    <subcellularLocation>
        <location evidence="8">Cytoplasm</location>
    </subcellularLocation>
</comment>
<dbReference type="GO" id="GO:0009086">
    <property type="term" value="P:methionine biosynthetic process"/>
    <property type="evidence" value="ECO:0007669"/>
    <property type="project" value="UniProtKB-KW"/>
</dbReference>
<name>A0A448YPD5_BRENA</name>
<keyword evidence="8" id="KW-0486">Methionine biosynthesis</keyword>
<sequence>MLPPHGGVLQDLIQRDLSRRDSLIKEAEVLESIVLTDRQICDLELIINGGFSPLTGFLNQKDYESVVHKLRLSSGTIWTIPITLDVNKEIASSAKAGKRFVLRDPRDDAALAIITVEDVYKPDKAVEAKEVFRGDPDHPAVRYLYDVAGDYYIGGPVEAISLPRHFDYTEFRKTPAQLRAEFAARHWGRVVAFQTRNPMHRAHRELTVRAARDKLANLLIHPVVGLTKPGDIDHHTRVKVYQEIIKKYPPGMAELSLLPLAMRMAGDREAVWHSIIRKNYGATHFIVGRDHAGPGKNHEGVPFYGPYDAQDLVKKFADELGIQMVPFRMVTYLPDEDRYAPIDTVSEDTRTLNISGTELRSRLKTGAKIPDWFSYPEVVNILRTSHPPRPRQGFAIYLTGLPYSGVSALGYALQATLNQFQGGRHITLLDGLNIPRETYPVVISELIRAHAGVIVANADEKEREIPTAEQIVDLKNSVSKSGTFVLLSVETPLKQCLKNDRFGFYKAHPEAKDFKAPEDVDIKVDLSDNGIYEAIQKVILFLEEEGFYEF</sequence>
<comment type="function">
    <text evidence="8">Catalyzes the first intracellular reaction of sulfate assimilation, forming adenosine-5'-phosphosulfate (APS) from inorganic sulfate and ATP. Plays an important role in sulfate activation as a component of the biosynthesis pathway of sulfur-containing amino acids.</text>
</comment>
<dbReference type="GO" id="GO:0005524">
    <property type="term" value="F:ATP binding"/>
    <property type="evidence" value="ECO:0007669"/>
    <property type="project" value="UniProtKB-KW"/>
</dbReference>
<dbReference type="NCBIfam" id="TIGR00339">
    <property type="entry name" value="sopT"/>
    <property type="match status" value="1"/>
</dbReference>
<dbReference type="InterPro" id="IPR059117">
    <property type="entry name" value="APS_kinase_dom"/>
</dbReference>
<feature type="binding site" evidence="8">
    <location>
        <position position="194"/>
    </location>
    <ligand>
        <name>sulfate</name>
        <dbReference type="ChEBI" id="CHEBI:16189"/>
    </ligand>
</feature>
<feature type="site" description="Transition state stabilizer" evidence="8">
    <location>
        <position position="200"/>
    </location>
</feature>
<dbReference type="GO" id="GO:0019379">
    <property type="term" value="P:sulfate assimilation, phosphoadenylyl sulfate reduction by phosphoadenylyl-sulfate reductase (thioredoxin)"/>
    <property type="evidence" value="ECO:0007669"/>
    <property type="project" value="TreeGrafter"/>
</dbReference>
<feature type="site" description="Induces change in substrate recognition on ATP binding" evidence="8">
    <location>
        <position position="327"/>
    </location>
</feature>
<dbReference type="InParanoid" id="A0A448YPD5"/>
<keyword evidence="3 8" id="KW-0808">Transferase</keyword>
<feature type="binding site" evidence="8">
    <location>
        <position position="196"/>
    </location>
    <ligand>
        <name>sulfate</name>
        <dbReference type="ChEBI" id="CHEBI:16189"/>
    </ligand>
</feature>
<dbReference type="OrthoDB" id="468at2759"/>
<evidence type="ECO:0000259" key="9">
    <source>
        <dbReference type="Pfam" id="PF01583"/>
    </source>
</evidence>
<protein>
    <recommendedName>
        <fullName evidence="8">Sulfate adenylyltransferase</fullName>
        <ecNumber evidence="8">2.7.7.4</ecNumber>
    </recommendedName>
    <alternativeName>
        <fullName evidence="8">ATP-sulfurylase</fullName>
    </alternativeName>
    <alternativeName>
        <fullName evidence="8">Sulfate adenylate transferase</fullName>
        <shortName evidence="8">SAT</shortName>
    </alternativeName>
</protein>
<evidence type="ECO:0000256" key="3">
    <source>
        <dbReference type="ARBA" id="ARBA00022679"/>
    </source>
</evidence>
<evidence type="ECO:0000256" key="2">
    <source>
        <dbReference type="ARBA" id="ARBA00022533"/>
    </source>
</evidence>
<dbReference type="Gene3D" id="3.10.400.10">
    <property type="entry name" value="Sulfate adenylyltransferase"/>
    <property type="match status" value="1"/>
</dbReference>
<keyword evidence="6 8" id="KW-0067">ATP-binding</keyword>
<dbReference type="SUPFAM" id="SSF52374">
    <property type="entry name" value="Nucleotidylyl transferase"/>
    <property type="match status" value="1"/>
</dbReference>
<evidence type="ECO:0000313" key="12">
    <source>
        <dbReference type="EMBL" id="VEU22737.1"/>
    </source>
</evidence>
<keyword evidence="4 8" id="KW-0548">Nucleotidyltransferase</keyword>
<feature type="binding site" evidence="8">
    <location>
        <begin position="288"/>
        <end position="291"/>
    </location>
    <ligand>
        <name>ATP</name>
        <dbReference type="ChEBI" id="CHEBI:30616"/>
    </ligand>
</feature>
<dbReference type="Pfam" id="PF01747">
    <property type="entry name" value="ATP-sulfurylase"/>
    <property type="match status" value="1"/>
</dbReference>
<gene>
    <name evidence="8" type="primary">MET3</name>
    <name evidence="12" type="ORF">BRENAR_LOCUS3468</name>
</gene>
<dbReference type="Gene3D" id="3.40.50.620">
    <property type="entry name" value="HUPs"/>
    <property type="match status" value="1"/>
</dbReference>
<dbReference type="PANTHER" id="PTHR42700">
    <property type="entry name" value="SULFATE ADENYLYLTRANSFERASE"/>
    <property type="match status" value="1"/>
</dbReference>
<dbReference type="InterPro" id="IPR024951">
    <property type="entry name" value="Sulfurylase_cat_dom"/>
</dbReference>
<feature type="region of interest" description="N-terminal" evidence="8">
    <location>
        <begin position="1"/>
        <end position="166"/>
    </location>
</feature>
<dbReference type="FunCoup" id="A0A448YPD5">
    <property type="interactions" value="596"/>
</dbReference>
<feature type="active site" evidence="8">
    <location>
        <position position="196"/>
    </location>
</feature>
<dbReference type="CDD" id="cd00517">
    <property type="entry name" value="ATPS"/>
    <property type="match status" value="1"/>
</dbReference>
<evidence type="ECO:0000259" key="11">
    <source>
        <dbReference type="Pfam" id="PF14306"/>
    </source>
</evidence>
<dbReference type="InterPro" id="IPR027417">
    <property type="entry name" value="P-loop_NTPase"/>
</dbReference>
<dbReference type="InterPro" id="IPR027535">
    <property type="entry name" value="Sulf_adenylyltr_euk"/>
</dbReference>
<keyword evidence="1 8" id="KW-0963">Cytoplasm</keyword>
<dbReference type="Pfam" id="PF01583">
    <property type="entry name" value="APS_kinase"/>
    <property type="match status" value="1"/>
</dbReference>
<feature type="active site" evidence="8">
    <location>
        <position position="195"/>
    </location>
</feature>
<reference evidence="12 13" key="1">
    <citation type="submission" date="2018-12" db="EMBL/GenBank/DDBJ databases">
        <authorList>
            <person name="Tiukova I."/>
            <person name="Dainat J."/>
        </authorList>
    </citation>
    <scope>NUCLEOTIDE SEQUENCE [LARGE SCALE GENOMIC DNA]</scope>
</reference>
<keyword evidence="13" id="KW-1185">Reference proteome</keyword>
<feature type="domain" description="ATP-sulfurylase PUA-like" evidence="11">
    <location>
        <begin position="3"/>
        <end position="161"/>
    </location>
</feature>
<evidence type="ECO:0000256" key="5">
    <source>
        <dbReference type="ARBA" id="ARBA00022741"/>
    </source>
</evidence>
<evidence type="ECO:0000256" key="6">
    <source>
        <dbReference type="ARBA" id="ARBA00022840"/>
    </source>
</evidence>
<feature type="region of interest" description="Required for oligomerization; adenylyl-sulfate kinase-like" evidence="8">
    <location>
        <begin position="392"/>
        <end position="550"/>
    </location>
</feature>
<comment type="catalytic activity">
    <reaction evidence="8">
        <text>sulfate + ATP + H(+) = adenosine 5'-phosphosulfate + diphosphate</text>
        <dbReference type="Rhea" id="RHEA:18133"/>
        <dbReference type="ChEBI" id="CHEBI:15378"/>
        <dbReference type="ChEBI" id="CHEBI:16189"/>
        <dbReference type="ChEBI" id="CHEBI:30616"/>
        <dbReference type="ChEBI" id="CHEBI:33019"/>
        <dbReference type="ChEBI" id="CHEBI:58243"/>
        <dbReference type="EC" id="2.7.7.4"/>
    </reaction>
</comment>
<feature type="binding site" evidence="8">
    <location>
        <position position="292"/>
    </location>
    <ligand>
        <name>sulfate</name>
        <dbReference type="ChEBI" id="CHEBI:16189"/>
    </ligand>
</feature>
<dbReference type="FunFam" id="3.40.50.620:FF:000052">
    <property type="entry name" value="Sulfate adenylyltransferase"/>
    <property type="match status" value="1"/>
</dbReference>
<keyword evidence="8" id="KW-0028">Amino-acid biosynthesis</keyword>
<dbReference type="InterPro" id="IPR050512">
    <property type="entry name" value="Sulf_AdTrans/APS_kinase"/>
</dbReference>
<evidence type="ECO:0000256" key="4">
    <source>
        <dbReference type="ARBA" id="ARBA00022695"/>
    </source>
</evidence>
<feature type="domain" description="Sulphate adenylyltransferase catalytic" evidence="10">
    <location>
        <begin position="170"/>
        <end position="384"/>
    </location>
</feature>
<dbReference type="InterPro" id="IPR015947">
    <property type="entry name" value="PUA-like_sf"/>
</dbReference>
<comment type="pathway">
    <text evidence="8">Sulfur metabolism; hydrogen sulfide biosynthesis; sulfite from sulfate: step 1/3.</text>
</comment>
<comment type="domain">
    <text evidence="8">The oligomerization domain is distantly related to APS kinases, but it is not functional and does not bind APS. It is required for oligomerization of the enzyme, although the oligomerization state has no effect on the catalytic activity of the enzyme.</text>
</comment>
<dbReference type="Gene3D" id="3.40.50.300">
    <property type="entry name" value="P-loop containing nucleotide triphosphate hydrolases"/>
    <property type="match status" value="2"/>
</dbReference>
<feature type="binding site" evidence="8">
    <location>
        <position position="330"/>
    </location>
    <ligand>
        <name>ATP</name>
        <dbReference type="ChEBI" id="CHEBI:30616"/>
    </ligand>
</feature>
<dbReference type="InterPro" id="IPR014729">
    <property type="entry name" value="Rossmann-like_a/b/a_fold"/>
</dbReference>
<accession>A0A448YPD5</accession>
<keyword evidence="8" id="KW-0198">Cysteine biosynthesis</keyword>
<dbReference type="SUPFAM" id="SSF88697">
    <property type="entry name" value="PUA domain-like"/>
    <property type="match status" value="1"/>
</dbReference>
<dbReference type="SUPFAM" id="SSF52540">
    <property type="entry name" value="P-loop containing nucleoside triphosphate hydrolases"/>
    <property type="match status" value="1"/>
</dbReference>
<dbReference type="Proteomes" id="UP000290900">
    <property type="component" value="Unassembled WGS sequence"/>
</dbReference>
<evidence type="ECO:0000313" key="13">
    <source>
        <dbReference type="Proteomes" id="UP000290900"/>
    </source>
</evidence>
<feature type="domain" description="APS kinase" evidence="9">
    <location>
        <begin position="392"/>
        <end position="506"/>
    </location>
</feature>
<dbReference type="EMBL" id="CAACVR010000026">
    <property type="protein sequence ID" value="VEU22737.1"/>
    <property type="molecule type" value="Genomic_DNA"/>
</dbReference>
<evidence type="ECO:0000256" key="1">
    <source>
        <dbReference type="ARBA" id="ARBA00022490"/>
    </source>
</evidence>
<evidence type="ECO:0000259" key="10">
    <source>
        <dbReference type="Pfam" id="PF01747"/>
    </source>
</evidence>
<keyword evidence="2" id="KW-0021">Allosteric enzyme</keyword>
<feature type="site" description="Transition state stabilizer" evidence="8">
    <location>
        <position position="203"/>
    </location>
</feature>
<evidence type="ECO:0000256" key="7">
    <source>
        <dbReference type="ARBA" id="ARBA00062002"/>
    </source>
</evidence>
<dbReference type="STRING" id="13370.A0A448YPD5"/>
<dbReference type="PANTHER" id="PTHR42700:SF1">
    <property type="entry name" value="SULFATE ADENYLYLTRANSFERASE"/>
    <property type="match status" value="1"/>
</dbReference>
<dbReference type="GO" id="GO:0019344">
    <property type="term" value="P:cysteine biosynthetic process"/>
    <property type="evidence" value="ECO:0007669"/>
    <property type="project" value="UniProtKB-KW"/>
</dbReference>
<dbReference type="GO" id="GO:0004781">
    <property type="term" value="F:sulfate adenylyltransferase (ATP) activity"/>
    <property type="evidence" value="ECO:0007669"/>
    <property type="project" value="UniProtKB-UniRule"/>
</dbReference>
<comment type="subunit">
    <text evidence="7 8">Homohexamer. Dimer of trimers.</text>
</comment>
<dbReference type="InterPro" id="IPR002650">
    <property type="entry name" value="Sulphate_adenylyltransferase"/>
</dbReference>
<dbReference type="GO" id="GO:0070814">
    <property type="term" value="P:hydrogen sulfide biosynthetic process"/>
    <property type="evidence" value="ECO:0007669"/>
    <property type="project" value="UniProtKB-UniRule"/>
</dbReference>
<evidence type="ECO:0000256" key="8">
    <source>
        <dbReference type="HAMAP-Rule" id="MF_03106"/>
    </source>
</evidence>